<evidence type="ECO:0000313" key="2">
    <source>
        <dbReference type="Proteomes" id="UP000053989"/>
    </source>
</evidence>
<proteinExistence type="predicted"/>
<dbReference type="AlphaFoldDB" id="A0A0C3EBX0"/>
<sequence length="168" mass="18735">MSSCQSLYSNVITTFSVGGLVGVRSRDILQGCMLIDRPNDNVFPELTTGGFLTLQWPGYSSRAAGTSGWARIDISDDEPITRLELAREICGHFSRFKKIASKTKIKPGWEHCALGEHATDIMLYAVFCCGNTLIPYFHFIDQGGIERHINFASNVVIYPRHNRIISAH</sequence>
<dbReference type="InParanoid" id="A0A0C3EBX0"/>
<organism evidence="1 2">
    <name type="scientific">Scleroderma citrinum Foug A</name>
    <dbReference type="NCBI Taxonomy" id="1036808"/>
    <lineage>
        <taxon>Eukaryota</taxon>
        <taxon>Fungi</taxon>
        <taxon>Dikarya</taxon>
        <taxon>Basidiomycota</taxon>
        <taxon>Agaricomycotina</taxon>
        <taxon>Agaricomycetes</taxon>
        <taxon>Agaricomycetidae</taxon>
        <taxon>Boletales</taxon>
        <taxon>Sclerodermatineae</taxon>
        <taxon>Sclerodermataceae</taxon>
        <taxon>Scleroderma</taxon>
    </lineage>
</organism>
<evidence type="ECO:0000313" key="1">
    <source>
        <dbReference type="EMBL" id="KIM65819.1"/>
    </source>
</evidence>
<accession>A0A0C3EBX0</accession>
<keyword evidence="2" id="KW-1185">Reference proteome</keyword>
<protein>
    <submittedName>
        <fullName evidence="1">Uncharacterized protein</fullName>
    </submittedName>
</protein>
<reference evidence="1 2" key="1">
    <citation type="submission" date="2014-04" db="EMBL/GenBank/DDBJ databases">
        <authorList>
            <consortium name="DOE Joint Genome Institute"/>
            <person name="Kuo A."/>
            <person name="Kohler A."/>
            <person name="Nagy L.G."/>
            <person name="Floudas D."/>
            <person name="Copeland A."/>
            <person name="Barry K.W."/>
            <person name="Cichocki N."/>
            <person name="Veneault-Fourrey C."/>
            <person name="LaButti K."/>
            <person name="Lindquist E.A."/>
            <person name="Lipzen A."/>
            <person name="Lundell T."/>
            <person name="Morin E."/>
            <person name="Murat C."/>
            <person name="Sun H."/>
            <person name="Tunlid A."/>
            <person name="Henrissat B."/>
            <person name="Grigoriev I.V."/>
            <person name="Hibbett D.S."/>
            <person name="Martin F."/>
            <person name="Nordberg H.P."/>
            <person name="Cantor M.N."/>
            <person name="Hua S.X."/>
        </authorList>
    </citation>
    <scope>NUCLEOTIDE SEQUENCE [LARGE SCALE GENOMIC DNA]</scope>
    <source>
        <strain evidence="1 2">Foug A</strain>
    </source>
</reference>
<reference evidence="2" key="2">
    <citation type="submission" date="2015-01" db="EMBL/GenBank/DDBJ databases">
        <title>Evolutionary Origins and Diversification of the Mycorrhizal Mutualists.</title>
        <authorList>
            <consortium name="DOE Joint Genome Institute"/>
            <consortium name="Mycorrhizal Genomics Consortium"/>
            <person name="Kohler A."/>
            <person name="Kuo A."/>
            <person name="Nagy L.G."/>
            <person name="Floudas D."/>
            <person name="Copeland A."/>
            <person name="Barry K.W."/>
            <person name="Cichocki N."/>
            <person name="Veneault-Fourrey C."/>
            <person name="LaButti K."/>
            <person name="Lindquist E.A."/>
            <person name="Lipzen A."/>
            <person name="Lundell T."/>
            <person name="Morin E."/>
            <person name="Murat C."/>
            <person name="Riley R."/>
            <person name="Ohm R."/>
            <person name="Sun H."/>
            <person name="Tunlid A."/>
            <person name="Henrissat B."/>
            <person name="Grigoriev I.V."/>
            <person name="Hibbett D.S."/>
            <person name="Martin F."/>
        </authorList>
    </citation>
    <scope>NUCLEOTIDE SEQUENCE [LARGE SCALE GENOMIC DNA]</scope>
    <source>
        <strain evidence="2">Foug A</strain>
    </source>
</reference>
<dbReference type="OrthoDB" id="2618019at2759"/>
<dbReference type="HOGENOM" id="CLU_1555887_0_0_1"/>
<gene>
    <name evidence="1" type="ORF">SCLCIDRAFT_1211817</name>
</gene>
<dbReference type="Proteomes" id="UP000053989">
    <property type="component" value="Unassembled WGS sequence"/>
</dbReference>
<dbReference type="EMBL" id="KN822020">
    <property type="protein sequence ID" value="KIM65819.1"/>
    <property type="molecule type" value="Genomic_DNA"/>
</dbReference>
<name>A0A0C3EBX0_9AGAM</name>